<feature type="chain" id="PRO_5014973344" evidence="1">
    <location>
        <begin position="20"/>
        <end position="82"/>
    </location>
</feature>
<evidence type="ECO:0000256" key="1">
    <source>
        <dbReference type="SAM" id="SignalP"/>
    </source>
</evidence>
<protein>
    <submittedName>
        <fullName evidence="2">Putative secreted protein</fullName>
    </submittedName>
</protein>
<dbReference type="AlphaFoldDB" id="A0A2M4B5Q2"/>
<name>A0A2M4B5Q2_9DIPT</name>
<organism evidence="2">
    <name type="scientific">Anopheles triannulatus</name>
    <dbReference type="NCBI Taxonomy" id="58253"/>
    <lineage>
        <taxon>Eukaryota</taxon>
        <taxon>Metazoa</taxon>
        <taxon>Ecdysozoa</taxon>
        <taxon>Arthropoda</taxon>
        <taxon>Hexapoda</taxon>
        <taxon>Insecta</taxon>
        <taxon>Pterygota</taxon>
        <taxon>Neoptera</taxon>
        <taxon>Endopterygota</taxon>
        <taxon>Diptera</taxon>
        <taxon>Nematocera</taxon>
        <taxon>Culicoidea</taxon>
        <taxon>Culicidae</taxon>
        <taxon>Anophelinae</taxon>
        <taxon>Anopheles</taxon>
    </lineage>
</organism>
<feature type="signal peptide" evidence="1">
    <location>
        <begin position="1"/>
        <end position="19"/>
    </location>
</feature>
<accession>A0A2M4B5Q2</accession>
<proteinExistence type="predicted"/>
<keyword evidence="1" id="KW-0732">Signal</keyword>
<reference evidence="2" key="1">
    <citation type="submission" date="2018-01" db="EMBL/GenBank/DDBJ databases">
        <title>An insight into the sialome of Amazonian anophelines.</title>
        <authorList>
            <person name="Ribeiro J.M."/>
            <person name="Scarpassa V."/>
            <person name="Calvo E."/>
        </authorList>
    </citation>
    <scope>NUCLEOTIDE SEQUENCE</scope>
    <source>
        <tissue evidence="2">Salivary glands</tissue>
    </source>
</reference>
<dbReference type="EMBL" id="GGFK01015064">
    <property type="protein sequence ID" value="MBW48385.1"/>
    <property type="molecule type" value="Transcribed_RNA"/>
</dbReference>
<sequence>MLPSVLSAILSIALSVALSLSIPWGNPGVSLSFTSLAVRTGRRYGCVLKDRSRVASVANVRIHSIDYSGYALVHSTLWQLEK</sequence>
<evidence type="ECO:0000313" key="2">
    <source>
        <dbReference type="EMBL" id="MBW48385.1"/>
    </source>
</evidence>